<dbReference type="EMBL" id="CM007389">
    <property type="protein sequence ID" value="ONK58803.1"/>
    <property type="molecule type" value="Genomic_DNA"/>
</dbReference>
<dbReference type="AlphaFoldDB" id="A0A5P1EA16"/>
<feature type="compositionally biased region" description="Pro residues" evidence="1">
    <location>
        <begin position="62"/>
        <end position="74"/>
    </location>
</feature>
<dbReference type="OrthoDB" id="755325at2759"/>
<proteinExistence type="predicted"/>
<dbReference type="Gramene" id="ONK58803">
    <property type="protein sequence ID" value="ONK58803"/>
    <property type="gene ID" value="A4U43_C09F16800"/>
</dbReference>
<keyword evidence="3" id="KW-1185">Reference proteome</keyword>
<name>A0A5P1EA16_ASPOF</name>
<reference evidence="3" key="1">
    <citation type="journal article" date="2017" name="Nat. Commun.">
        <title>The asparagus genome sheds light on the origin and evolution of a young Y chromosome.</title>
        <authorList>
            <person name="Harkess A."/>
            <person name="Zhou J."/>
            <person name="Xu C."/>
            <person name="Bowers J.E."/>
            <person name="Van der Hulst R."/>
            <person name="Ayyampalayam S."/>
            <person name="Mercati F."/>
            <person name="Riccardi P."/>
            <person name="McKain M.R."/>
            <person name="Kakrana A."/>
            <person name="Tang H."/>
            <person name="Ray J."/>
            <person name="Groenendijk J."/>
            <person name="Arikit S."/>
            <person name="Mathioni S.M."/>
            <person name="Nakano M."/>
            <person name="Shan H."/>
            <person name="Telgmann-Rauber A."/>
            <person name="Kanno A."/>
            <person name="Yue Z."/>
            <person name="Chen H."/>
            <person name="Li W."/>
            <person name="Chen Y."/>
            <person name="Xu X."/>
            <person name="Zhang Y."/>
            <person name="Luo S."/>
            <person name="Chen H."/>
            <person name="Gao J."/>
            <person name="Mao Z."/>
            <person name="Pires J.C."/>
            <person name="Luo M."/>
            <person name="Kudrna D."/>
            <person name="Wing R.A."/>
            <person name="Meyers B.C."/>
            <person name="Yi K."/>
            <person name="Kong H."/>
            <person name="Lavrijsen P."/>
            <person name="Sunseri F."/>
            <person name="Falavigna A."/>
            <person name="Ye Y."/>
            <person name="Leebens-Mack J.H."/>
            <person name="Chen G."/>
        </authorList>
    </citation>
    <scope>NUCLEOTIDE SEQUENCE [LARGE SCALE GENOMIC DNA]</scope>
    <source>
        <strain evidence="3">cv. DH0086</strain>
    </source>
</reference>
<feature type="region of interest" description="Disordered" evidence="1">
    <location>
        <begin position="56"/>
        <end position="130"/>
    </location>
</feature>
<evidence type="ECO:0000256" key="1">
    <source>
        <dbReference type="SAM" id="MobiDB-lite"/>
    </source>
</evidence>
<accession>A0A5P1EA16</accession>
<evidence type="ECO:0000313" key="2">
    <source>
        <dbReference type="EMBL" id="ONK58803.1"/>
    </source>
</evidence>
<organism evidence="2 3">
    <name type="scientific">Asparagus officinalis</name>
    <name type="common">Garden asparagus</name>
    <dbReference type="NCBI Taxonomy" id="4686"/>
    <lineage>
        <taxon>Eukaryota</taxon>
        <taxon>Viridiplantae</taxon>
        <taxon>Streptophyta</taxon>
        <taxon>Embryophyta</taxon>
        <taxon>Tracheophyta</taxon>
        <taxon>Spermatophyta</taxon>
        <taxon>Magnoliopsida</taxon>
        <taxon>Liliopsida</taxon>
        <taxon>Asparagales</taxon>
        <taxon>Asparagaceae</taxon>
        <taxon>Asparagoideae</taxon>
        <taxon>Asparagus</taxon>
    </lineage>
</organism>
<sequence length="161" mass="17905">MEGYSNGYSDNTVTRRVQIPAFGDWDYCDEMPITQYFESAMQAGLIRGHFFADEDAGLFKAHPPPAPAPPPRSKPAPRSKKVKGGGGGGGEKRQQQAKEQLRKQGRVYDLTPQSPRKPARAPKAVDEDLYKIPPELLRQKPKRKRMLRKLLSGCLGLNCVA</sequence>
<feature type="compositionally biased region" description="Basic and acidic residues" evidence="1">
    <location>
        <begin position="90"/>
        <end position="102"/>
    </location>
</feature>
<evidence type="ECO:0000313" key="3">
    <source>
        <dbReference type="Proteomes" id="UP000243459"/>
    </source>
</evidence>
<gene>
    <name evidence="2" type="ORF">A4U43_C09F16800</name>
</gene>
<dbReference type="Proteomes" id="UP000243459">
    <property type="component" value="Chromosome 9"/>
</dbReference>
<dbReference type="PANTHER" id="PTHR33699">
    <property type="entry name" value="EXPRESSED PROTEIN"/>
    <property type="match status" value="1"/>
</dbReference>
<protein>
    <recommendedName>
        <fullName evidence="4">RIN4 pathogenic type III effector avirulence factor Avr cleavage site domain-containing protein</fullName>
    </recommendedName>
</protein>
<evidence type="ECO:0008006" key="4">
    <source>
        <dbReference type="Google" id="ProtNLM"/>
    </source>
</evidence>
<dbReference type="OMA" id="KHGFHHP"/>
<dbReference type="PANTHER" id="PTHR33699:SF3">
    <property type="entry name" value="OS06G0347300 PROTEIN"/>
    <property type="match status" value="1"/>
</dbReference>